<evidence type="ECO:0000313" key="3">
    <source>
        <dbReference type="Proteomes" id="UP000483432"/>
    </source>
</evidence>
<dbReference type="Pfam" id="PF04168">
    <property type="entry name" value="Alpha-E"/>
    <property type="match status" value="1"/>
</dbReference>
<sequence length="325" mass="37618">MMLARVAESLYWMARYLERAEDTARLINATTMLVMDMPRGASFGWEDLLKVVGLDEPFHALYDEASETAVMSFLIQDERNSSSIFACVRHARENTRTFREVLPRESWEWVNELYLYTSTHLGHALDRRTRYEVLTEIIRRRQAVVGLLSGTMSRDEGFQFMRLGRNLERADMTSRVLDVSYAINLPYQNGQAALNIAMPDMIWMSVLHALSAHQMYRRHVDVHARGHKVLAYLLNDLQFPRSVRHCLHEIQFSLDELPGAEPMRRLQGMLNLVDEADYRKLASDGLHEFCDDIESRLADLNVVIAQTFFRAADTQKLSQSQFNLI</sequence>
<feature type="domain" description="DUF403" evidence="1">
    <location>
        <begin position="2"/>
        <end position="309"/>
    </location>
</feature>
<dbReference type="EMBL" id="JAAFGW010000021">
    <property type="protein sequence ID" value="NDP47278.1"/>
    <property type="molecule type" value="Genomic_DNA"/>
</dbReference>
<accession>A0A7C9JVL6</accession>
<dbReference type="InterPro" id="IPR051680">
    <property type="entry name" value="ATP-dep_Glu-Cys_Ligase-2"/>
</dbReference>
<reference evidence="2 3" key="1">
    <citation type="submission" date="2019-09" db="EMBL/GenBank/DDBJ databases">
        <title>H2 Metabolism Revealed by Metagenomic Analysis in Subglacial Sediment of East Antarctica.</title>
        <authorList>
            <person name="Yang Z."/>
            <person name="Zhang Y."/>
            <person name="Lv Y."/>
            <person name="Yan W."/>
            <person name="Xiao X."/>
            <person name="Sun B."/>
            <person name="Ma H."/>
        </authorList>
    </citation>
    <scope>NUCLEOTIDE SEQUENCE [LARGE SCALE GENOMIC DNA]</scope>
    <source>
        <strain evidence="2">Bin2_2</strain>
    </source>
</reference>
<evidence type="ECO:0000259" key="1">
    <source>
        <dbReference type="Pfam" id="PF04168"/>
    </source>
</evidence>
<dbReference type="Proteomes" id="UP000483432">
    <property type="component" value="Unassembled WGS sequence"/>
</dbReference>
<name>A0A7C9JVL6_9PROT</name>
<dbReference type="PANTHER" id="PTHR34595">
    <property type="entry name" value="BLR5612 PROTEIN"/>
    <property type="match status" value="1"/>
</dbReference>
<organism evidence="2 3">
    <name type="scientific">Sulfuriferula multivorans</name>
    <dbReference type="NCBI Taxonomy" id="1559896"/>
    <lineage>
        <taxon>Bacteria</taxon>
        <taxon>Pseudomonadati</taxon>
        <taxon>Pseudomonadota</taxon>
        <taxon>Betaproteobacteria</taxon>
        <taxon>Nitrosomonadales</taxon>
        <taxon>Sulfuricellaceae</taxon>
        <taxon>Sulfuriferula</taxon>
    </lineage>
</organism>
<dbReference type="AlphaFoldDB" id="A0A7C9JVL6"/>
<dbReference type="InterPro" id="IPR007296">
    <property type="entry name" value="DUF403"/>
</dbReference>
<proteinExistence type="predicted"/>
<comment type="caution">
    <text evidence="2">The sequence shown here is derived from an EMBL/GenBank/DDBJ whole genome shotgun (WGS) entry which is preliminary data.</text>
</comment>
<dbReference type="PANTHER" id="PTHR34595:SF7">
    <property type="entry name" value="SLL1039 PROTEIN"/>
    <property type="match status" value="1"/>
</dbReference>
<protein>
    <submittedName>
        <fullName evidence="2">Alpha-E domain-containing protein</fullName>
    </submittedName>
</protein>
<evidence type="ECO:0000313" key="2">
    <source>
        <dbReference type="EMBL" id="NDP47278.1"/>
    </source>
</evidence>
<gene>
    <name evidence="2" type="ORF">GZ085_02600</name>
</gene>